<dbReference type="AlphaFoldDB" id="A0AAJ0ID08"/>
<evidence type="ECO:0000313" key="2">
    <source>
        <dbReference type="Proteomes" id="UP001285908"/>
    </source>
</evidence>
<proteinExistence type="predicted"/>
<protein>
    <submittedName>
        <fullName evidence="1">Uncharacterized protein</fullName>
    </submittedName>
</protein>
<evidence type="ECO:0000313" key="1">
    <source>
        <dbReference type="EMBL" id="KAK3497397.1"/>
    </source>
</evidence>
<organism evidence="1 2">
    <name type="scientific">Neurospora hispaniola</name>
    <dbReference type="NCBI Taxonomy" id="588809"/>
    <lineage>
        <taxon>Eukaryota</taxon>
        <taxon>Fungi</taxon>
        <taxon>Dikarya</taxon>
        <taxon>Ascomycota</taxon>
        <taxon>Pezizomycotina</taxon>
        <taxon>Sordariomycetes</taxon>
        <taxon>Sordariomycetidae</taxon>
        <taxon>Sordariales</taxon>
        <taxon>Sordariaceae</taxon>
        <taxon>Neurospora</taxon>
    </lineage>
</organism>
<sequence length="124" mass="13576">MFLTELYRESYSVICVGLCAAETEALILSIAGENRLPRIAKVMSSKISNEKLCIDNALRAIGQVPDGTHESDSLFLYNIGTAVSAVLQFDEWCKADGQDWGPAGLERMSNVVGHFPFCYLPSQA</sequence>
<comment type="caution">
    <text evidence="1">The sequence shown here is derived from an EMBL/GenBank/DDBJ whole genome shotgun (WGS) entry which is preliminary data.</text>
</comment>
<accession>A0AAJ0ID08</accession>
<dbReference type="GeneID" id="87877299"/>
<dbReference type="Proteomes" id="UP001285908">
    <property type="component" value="Unassembled WGS sequence"/>
</dbReference>
<name>A0AAJ0ID08_9PEZI</name>
<gene>
    <name evidence="1" type="ORF">B0T23DRAFT_418376</name>
</gene>
<dbReference type="EMBL" id="JAULSX010000002">
    <property type="protein sequence ID" value="KAK3497397.1"/>
    <property type="molecule type" value="Genomic_DNA"/>
</dbReference>
<keyword evidence="2" id="KW-1185">Reference proteome</keyword>
<reference evidence="1 2" key="1">
    <citation type="journal article" date="2023" name="Mol. Phylogenet. Evol.">
        <title>Genome-scale phylogeny and comparative genomics of the fungal order Sordariales.</title>
        <authorList>
            <person name="Hensen N."/>
            <person name="Bonometti L."/>
            <person name="Westerberg I."/>
            <person name="Brannstrom I.O."/>
            <person name="Guillou S."/>
            <person name="Cros-Aarteil S."/>
            <person name="Calhoun S."/>
            <person name="Haridas S."/>
            <person name="Kuo A."/>
            <person name="Mondo S."/>
            <person name="Pangilinan J."/>
            <person name="Riley R."/>
            <person name="LaButti K."/>
            <person name="Andreopoulos B."/>
            <person name="Lipzen A."/>
            <person name="Chen C."/>
            <person name="Yan M."/>
            <person name="Daum C."/>
            <person name="Ng V."/>
            <person name="Clum A."/>
            <person name="Steindorff A."/>
            <person name="Ohm R.A."/>
            <person name="Martin F."/>
            <person name="Silar P."/>
            <person name="Natvig D.O."/>
            <person name="Lalanne C."/>
            <person name="Gautier V."/>
            <person name="Ament-Velasquez S.L."/>
            <person name="Kruys A."/>
            <person name="Hutchinson M.I."/>
            <person name="Powell A.J."/>
            <person name="Barry K."/>
            <person name="Miller A.N."/>
            <person name="Grigoriev I.V."/>
            <person name="Debuchy R."/>
            <person name="Gladieux P."/>
            <person name="Hiltunen Thoren M."/>
            <person name="Johannesson H."/>
        </authorList>
    </citation>
    <scope>NUCLEOTIDE SEQUENCE [LARGE SCALE GENOMIC DNA]</scope>
    <source>
        <strain evidence="1 2">FGSC 10403</strain>
    </source>
</reference>
<dbReference type="RefSeq" id="XP_062695661.1">
    <property type="nucleotide sequence ID" value="XM_062839677.1"/>
</dbReference>